<evidence type="ECO:0000259" key="5">
    <source>
        <dbReference type="Pfam" id="PF00155"/>
    </source>
</evidence>
<dbReference type="Pfam" id="PF00155">
    <property type="entry name" value="Aminotran_1_2"/>
    <property type="match status" value="1"/>
</dbReference>
<keyword evidence="2 6" id="KW-0032">Aminotransferase</keyword>
<name>A0ABV6MDW5_9ACTN</name>
<comment type="cofactor">
    <cofactor evidence="1">
        <name>pyridoxal 5'-phosphate</name>
        <dbReference type="ChEBI" id="CHEBI:597326"/>
    </cofactor>
</comment>
<dbReference type="InterPro" id="IPR050859">
    <property type="entry name" value="Class-I_PLP-dep_aminotransf"/>
</dbReference>
<evidence type="ECO:0000313" key="7">
    <source>
        <dbReference type="Proteomes" id="UP001589867"/>
    </source>
</evidence>
<keyword evidence="7" id="KW-1185">Reference proteome</keyword>
<gene>
    <name evidence="6" type="ORF">ACFFIA_35340</name>
</gene>
<dbReference type="InterPro" id="IPR015424">
    <property type="entry name" value="PyrdxlP-dep_Trfase"/>
</dbReference>
<proteinExistence type="predicted"/>
<dbReference type="Gene3D" id="3.40.640.10">
    <property type="entry name" value="Type I PLP-dependent aspartate aminotransferase-like (Major domain)"/>
    <property type="match status" value="1"/>
</dbReference>
<dbReference type="Gene3D" id="3.90.1150.10">
    <property type="entry name" value="Aspartate Aminotransferase, domain 1"/>
    <property type="match status" value="1"/>
</dbReference>
<keyword evidence="3" id="KW-0808">Transferase</keyword>
<dbReference type="PANTHER" id="PTHR42790:SF19">
    <property type="entry name" value="KYNURENINE_ALPHA-AMINOADIPATE AMINOTRANSFERASE, MITOCHONDRIAL"/>
    <property type="match status" value="1"/>
</dbReference>
<dbReference type="InterPro" id="IPR015422">
    <property type="entry name" value="PyrdxlP-dep_Trfase_small"/>
</dbReference>
<dbReference type="SUPFAM" id="SSF53383">
    <property type="entry name" value="PLP-dependent transferases"/>
    <property type="match status" value="1"/>
</dbReference>
<reference evidence="6 7" key="1">
    <citation type="submission" date="2024-09" db="EMBL/GenBank/DDBJ databases">
        <authorList>
            <person name="Sun Q."/>
            <person name="Mori K."/>
        </authorList>
    </citation>
    <scope>NUCLEOTIDE SEQUENCE [LARGE SCALE GENOMIC DNA]</scope>
    <source>
        <strain evidence="6 7">TBRC 3947</strain>
    </source>
</reference>
<accession>A0ABV6MDW5</accession>
<organism evidence="6 7">
    <name type="scientific">Phytohabitans kaempferiae</name>
    <dbReference type="NCBI Taxonomy" id="1620943"/>
    <lineage>
        <taxon>Bacteria</taxon>
        <taxon>Bacillati</taxon>
        <taxon>Actinomycetota</taxon>
        <taxon>Actinomycetes</taxon>
        <taxon>Micromonosporales</taxon>
        <taxon>Micromonosporaceae</taxon>
    </lineage>
</organism>
<protein>
    <submittedName>
        <fullName evidence="6">PLP-dependent aminotransferase family protein</fullName>
    </submittedName>
</protein>
<evidence type="ECO:0000256" key="2">
    <source>
        <dbReference type="ARBA" id="ARBA00022576"/>
    </source>
</evidence>
<dbReference type="GO" id="GO:0008483">
    <property type="term" value="F:transaminase activity"/>
    <property type="evidence" value="ECO:0007669"/>
    <property type="project" value="UniProtKB-KW"/>
</dbReference>
<evidence type="ECO:0000256" key="3">
    <source>
        <dbReference type="ARBA" id="ARBA00022679"/>
    </source>
</evidence>
<keyword evidence="4" id="KW-0663">Pyridoxal phosphate</keyword>
<evidence type="ECO:0000256" key="4">
    <source>
        <dbReference type="ARBA" id="ARBA00022898"/>
    </source>
</evidence>
<dbReference type="CDD" id="cd00609">
    <property type="entry name" value="AAT_like"/>
    <property type="match status" value="1"/>
</dbReference>
<dbReference type="InterPro" id="IPR015421">
    <property type="entry name" value="PyrdxlP-dep_Trfase_major"/>
</dbReference>
<dbReference type="RefSeq" id="WP_377259837.1">
    <property type="nucleotide sequence ID" value="NZ_JBHLUH010000077.1"/>
</dbReference>
<dbReference type="InterPro" id="IPR004839">
    <property type="entry name" value="Aminotransferase_I/II_large"/>
</dbReference>
<feature type="domain" description="Aminotransferase class I/classII large" evidence="5">
    <location>
        <begin position="51"/>
        <end position="400"/>
    </location>
</feature>
<evidence type="ECO:0000313" key="6">
    <source>
        <dbReference type="EMBL" id="MFC0532905.1"/>
    </source>
</evidence>
<evidence type="ECO:0000256" key="1">
    <source>
        <dbReference type="ARBA" id="ARBA00001933"/>
    </source>
</evidence>
<dbReference type="PANTHER" id="PTHR42790">
    <property type="entry name" value="AMINOTRANSFERASE"/>
    <property type="match status" value="1"/>
</dbReference>
<comment type="caution">
    <text evidence="6">The sequence shown here is derived from an EMBL/GenBank/DDBJ whole genome shotgun (WGS) entry which is preliminary data.</text>
</comment>
<dbReference type="Proteomes" id="UP001589867">
    <property type="component" value="Unassembled WGS sequence"/>
</dbReference>
<dbReference type="EMBL" id="JBHLUH010000077">
    <property type="protein sequence ID" value="MFC0532905.1"/>
    <property type="molecule type" value="Genomic_DNA"/>
</dbReference>
<sequence length="439" mass="47046">MTGTTLDDYTDRYARRMRGMTASEIRALFAVASRPEVVSLAGGAPYVAALPLDAVGEMLGKLATDHGPTTLQYGIGQGTLELRERICEVMALSGIDVGCGASPEDVVVTVGGQQALDLVARIFLDPGDVVLAEGPTYVGALGVFQAAQAQVVHVPMDGDGIVPEALEQAIVEVARSGRRAKFLYTIPTFQNPAGVTLTEERRERVLDICERAGLLVVEDDPYGQLSFDGDAPAPLRSRRRDGVFYLSTFSKTFAPGMRVGWILAPHAVREKLVIASEAQILCPSAYAQAAIATYLATMPWREQLKAYREIYRERRDALLDALAGLMPAGTTWTEPKGGLFVWATLPEGLDAKAMMPRAIAARVAYVPGTGFYADGTGAGHMRLNFSFPPPERIREGVRRLAGVMEQELAMRQVFGPVGGGLAGRRRGQAAADAPDPGLA</sequence>